<protein>
    <submittedName>
        <fullName evidence="2">Uncharacterized protein</fullName>
    </submittedName>
</protein>
<dbReference type="VEuPathDB" id="VectorBase:PPAI004679"/>
<accession>A0A1B0DAH4</accession>
<dbReference type="InterPro" id="IPR017441">
    <property type="entry name" value="Protein_kinase_ATP_BS"/>
</dbReference>
<dbReference type="PANTHER" id="PTHR31649">
    <property type="entry name" value="AGAP009604-PA"/>
    <property type="match status" value="1"/>
</dbReference>
<dbReference type="SMART" id="SM00696">
    <property type="entry name" value="DM9"/>
    <property type="match status" value="1"/>
</dbReference>
<dbReference type="SUPFAM" id="SSF56112">
    <property type="entry name" value="Protein kinase-like (PK-like)"/>
    <property type="match status" value="1"/>
</dbReference>
<dbReference type="EnsemblMetazoa" id="PPAI004679-RA">
    <property type="protein sequence ID" value="PPAI004679-PA"/>
    <property type="gene ID" value="PPAI004679"/>
</dbReference>
<evidence type="ECO:0000313" key="2">
    <source>
        <dbReference type="EnsemblMetazoa" id="PPAI004679-PA"/>
    </source>
</evidence>
<evidence type="ECO:0000313" key="3">
    <source>
        <dbReference type="Proteomes" id="UP000092462"/>
    </source>
</evidence>
<dbReference type="EMBL" id="AJVK01029076">
    <property type="status" value="NOT_ANNOTATED_CDS"/>
    <property type="molecule type" value="Genomic_DNA"/>
</dbReference>
<dbReference type="InterPro" id="IPR011009">
    <property type="entry name" value="Kinase-like_dom_sf"/>
</dbReference>
<dbReference type="EMBL" id="AJVK01029075">
    <property type="status" value="NOT_ANNOTATED_CDS"/>
    <property type="molecule type" value="Genomic_DNA"/>
</dbReference>
<dbReference type="GO" id="GO:0004672">
    <property type="term" value="F:protein kinase activity"/>
    <property type="evidence" value="ECO:0007669"/>
    <property type="project" value="InterPro"/>
</dbReference>
<dbReference type="AlphaFoldDB" id="A0A1B0DAH4"/>
<proteinExistence type="predicted"/>
<reference evidence="2" key="1">
    <citation type="submission" date="2022-08" db="UniProtKB">
        <authorList>
            <consortium name="EnsemblMetazoa"/>
        </authorList>
    </citation>
    <scope>IDENTIFICATION</scope>
    <source>
        <strain evidence="2">Israel</strain>
    </source>
</reference>
<dbReference type="InterPro" id="IPR006616">
    <property type="entry name" value="DM9_repeat"/>
</dbReference>
<dbReference type="Pfam" id="PF00069">
    <property type="entry name" value="Pkinase"/>
    <property type="match status" value="1"/>
</dbReference>
<feature type="compositionally biased region" description="Low complexity" evidence="1">
    <location>
        <begin position="68"/>
        <end position="79"/>
    </location>
</feature>
<dbReference type="VEuPathDB" id="VectorBase:PPAPM1_008013"/>
<sequence length="333" mass="37303">MYEIMCSGWLDPDSRFKPQSIFTALHVIQQKYQHYYYPLQPKCETGSLSSGQSRENEQIFVETNGDLSSTSTGVGSQSSIDSSRINGTEHMDSLEPSNWPGSKDFFPDNVYMSDEFKVVRQGLIGSGNYGAVYRGEIQDINDHRNGKQVAIKVLDITQSRNGRNDFDYECKIMKALKHPNIVQIFDVITDDANCMAIVMEYVENSSLDGYLRGNHLINPKPAKLLEFAKDIASLVPSHRCCYVPWGGREHSVKHYEVLCNCSGTWISASRGNYSPHALPGGTSEKGETLYIGRANHKGSQTIGKIQPSHKLCYIPYAGKEIGYKSYEVFVPNN</sequence>
<keyword evidence="3" id="KW-1185">Reference proteome</keyword>
<dbReference type="VEuPathDB" id="VectorBase:PPAPM1_008614"/>
<dbReference type="PROSITE" id="PS00107">
    <property type="entry name" value="PROTEIN_KINASE_ATP"/>
    <property type="match status" value="1"/>
</dbReference>
<organism evidence="2 3">
    <name type="scientific">Phlebotomus papatasi</name>
    <name type="common">Sandfly</name>
    <dbReference type="NCBI Taxonomy" id="29031"/>
    <lineage>
        <taxon>Eukaryota</taxon>
        <taxon>Metazoa</taxon>
        <taxon>Ecdysozoa</taxon>
        <taxon>Arthropoda</taxon>
        <taxon>Hexapoda</taxon>
        <taxon>Insecta</taxon>
        <taxon>Pterygota</taxon>
        <taxon>Neoptera</taxon>
        <taxon>Endopterygota</taxon>
        <taxon>Diptera</taxon>
        <taxon>Nematocera</taxon>
        <taxon>Psychodoidea</taxon>
        <taxon>Psychodidae</taxon>
        <taxon>Phlebotomus</taxon>
        <taxon>Phlebotomus</taxon>
    </lineage>
</organism>
<dbReference type="Proteomes" id="UP000092462">
    <property type="component" value="Unassembled WGS sequence"/>
</dbReference>
<evidence type="ECO:0000256" key="1">
    <source>
        <dbReference type="SAM" id="MobiDB-lite"/>
    </source>
</evidence>
<name>A0A1B0DAH4_PHLPP</name>
<dbReference type="PROSITE" id="PS50011">
    <property type="entry name" value="PROTEIN_KINASE_DOM"/>
    <property type="match status" value="1"/>
</dbReference>
<dbReference type="InterPro" id="IPR000719">
    <property type="entry name" value="Prot_kinase_dom"/>
</dbReference>
<dbReference type="Pfam" id="PF11901">
    <property type="entry name" value="DM9"/>
    <property type="match status" value="1"/>
</dbReference>
<dbReference type="Gene3D" id="1.10.510.10">
    <property type="entry name" value="Transferase(Phosphotransferase) domain 1"/>
    <property type="match status" value="1"/>
</dbReference>
<dbReference type="PANTHER" id="PTHR31649:SF1">
    <property type="entry name" value="FARNESOIC ACID O-METHYL TRANSFERASE DOMAIN-CONTAINING PROTEIN"/>
    <property type="match status" value="1"/>
</dbReference>
<feature type="region of interest" description="Disordered" evidence="1">
    <location>
        <begin position="64"/>
        <end position="100"/>
    </location>
</feature>
<dbReference type="GO" id="GO:0005524">
    <property type="term" value="F:ATP binding"/>
    <property type="evidence" value="ECO:0007669"/>
    <property type="project" value="UniProtKB-UniRule"/>
</dbReference>